<organism evidence="2 3">
    <name type="scientific">Armillaria borealis</name>
    <dbReference type="NCBI Taxonomy" id="47425"/>
    <lineage>
        <taxon>Eukaryota</taxon>
        <taxon>Fungi</taxon>
        <taxon>Dikarya</taxon>
        <taxon>Basidiomycota</taxon>
        <taxon>Agaricomycotina</taxon>
        <taxon>Agaricomycetes</taxon>
        <taxon>Agaricomycetidae</taxon>
        <taxon>Agaricales</taxon>
        <taxon>Marasmiineae</taxon>
        <taxon>Physalacriaceae</taxon>
        <taxon>Armillaria</taxon>
    </lineage>
</organism>
<evidence type="ECO:0000256" key="1">
    <source>
        <dbReference type="SAM" id="MobiDB-lite"/>
    </source>
</evidence>
<comment type="caution">
    <text evidence="2">The sequence shown here is derived from an EMBL/GenBank/DDBJ whole genome shotgun (WGS) entry which is preliminary data.</text>
</comment>
<feature type="compositionally biased region" description="Polar residues" evidence="1">
    <location>
        <begin position="21"/>
        <end position="39"/>
    </location>
</feature>
<proteinExistence type="predicted"/>
<dbReference type="AlphaFoldDB" id="A0AA39JCZ4"/>
<keyword evidence="3" id="KW-1185">Reference proteome</keyword>
<protein>
    <submittedName>
        <fullName evidence="2">Uncharacterized protein</fullName>
    </submittedName>
</protein>
<feature type="region of interest" description="Disordered" evidence="1">
    <location>
        <begin position="9"/>
        <end position="39"/>
    </location>
</feature>
<sequence length="264" mass="29150">MQTGFQAILSPLPPIRGSAPGNYTTASSSGQSTSLKRPPKTITTFPAQDTFQALLQRLNGLGLVLNQPIFRMLTEQSHHLITEGDVERASALYLLHDVNLIIENYLVNQLGLPALTIECLAQSTGGRSRPDIKYMVGNVVVLIVEFKNVNTLHDNDWTYSALVRNGRTAKDIVKGLRRDAKTALTGNAVILSQQAVKYSESCPIIVLCNYQNMIVLDFAPGQRPFHNENNPVQYFFSNGQVISHKALLLAAFLYGLEKRGQQLV</sequence>
<name>A0AA39JCZ4_9AGAR</name>
<gene>
    <name evidence="2" type="ORF">EV421DRAFT_1815371</name>
</gene>
<evidence type="ECO:0000313" key="2">
    <source>
        <dbReference type="EMBL" id="KAK0440496.1"/>
    </source>
</evidence>
<dbReference type="EMBL" id="JAUEPT010000033">
    <property type="protein sequence ID" value="KAK0440496.1"/>
    <property type="molecule type" value="Genomic_DNA"/>
</dbReference>
<reference evidence="2" key="1">
    <citation type="submission" date="2023-06" db="EMBL/GenBank/DDBJ databases">
        <authorList>
            <consortium name="Lawrence Berkeley National Laboratory"/>
            <person name="Ahrendt S."/>
            <person name="Sahu N."/>
            <person name="Indic B."/>
            <person name="Wong-Bajracharya J."/>
            <person name="Merenyi Z."/>
            <person name="Ke H.-M."/>
            <person name="Monk M."/>
            <person name="Kocsube S."/>
            <person name="Drula E."/>
            <person name="Lipzen A."/>
            <person name="Balint B."/>
            <person name="Henrissat B."/>
            <person name="Andreopoulos B."/>
            <person name="Martin F.M."/>
            <person name="Harder C.B."/>
            <person name="Rigling D."/>
            <person name="Ford K.L."/>
            <person name="Foster G.D."/>
            <person name="Pangilinan J."/>
            <person name="Papanicolaou A."/>
            <person name="Barry K."/>
            <person name="LaButti K."/>
            <person name="Viragh M."/>
            <person name="Koriabine M."/>
            <person name="Yan M."/>
            <person name="Riley R."/>
            <person name="Champramary S."/>
            <person name="Plett K.L."/>
            <person name="Tsai I.J."/>
            <person name="Slot J."/>
            <person name="Sipos G."/>
            <person name="Plett J."/>
            <person name="Nagy L.G."/>
            <person name="Grigoriev I.V."/>
        </authorList>
    </citation>
    <scope>NUCLEOTIDE SEQUENCE</scope>
    <source>
        <strain evidence="2">FPL87.14</strain>
    </source>
</reference>
<dbReference type="Proteomes" id="UP001175226">
    <property type="component" value="Unassembled WGS sequence"/>
</dbReference>
<accession>A0AA39JCZ4</accession>
<evidence type="ECO:0000313" key="3">
    <source>
        <dbReference type="Proteomes" id="UP001175226"/>
    </source>
</evidence>